<name>A0A438JUQ4_VITVI</name>
<evidence type="ECO:0000313" key="3">
    <source>
        <dbReference type="Proteomes" id="UP000288805"/>
    </source>
</evidence>
<dbReference type="Gene3D" id="3.60.10.10">
    <property type="entry name" value="Endonuclease/exonuclease/phosphatase"/>
    <property type="match status" value="1"/>
</dbReference>
<protein>
    <submittedName>
        <fullName evidence="2">Uncharacterized protein</fullName>
    </submittedName>
</protein>
<dbReference type="AlphaFoldDB" id="A0A438JUQ4"/>
<organism evidence="2 3">
    <name type="scientific">Vitis vinifera</name>
    <name type="common">Grape</name>
    <dbReference type="NCBI Taxonomy" id="29760"/>
    <lineage>
        <taxon>Eukaryota</taxon>
        <taxon>Viridiplantae</taxon>
        <taxon>Streptophyta</taxon>
        <taxon>Embryophyta</taxon>
        <taxon>Tracheophyta</taxon>
        <taxon>Spermatophyta</taxon>
        <taxon>Magnoliopsida</taxon>
        <taxon>eudicotyledons</taxon>
        <taxon>Gunneridae</taxon>
        <taxon>Pentapetalae</taxon>
        <taxon>rosids</taxon>
        <taxon>Vitales</taxon>
        <taxon>Vitaceae</taxon>
        <taxon>Viteae</taxon>
        <taxon>Vitis</taxon>
    </lineage>
</organism>
<accession>A0A438JUQ4</accession>
<feature type="compositionally biased region" description="Low complexity" evidence="1">
    <location>
        <begin position="435"/>
        <end position="449"/>
    </location>
</feature>
<gene>
    <name evidence="2" type="ORF">CK203_011785</name>
</gene>
<feature type="compositionally biased region" description="Polar residues" evidence="1">
    <location>
        <begin position="106"/>
        <end position="115"/>
    </location>
</feature>
<proteinExistence type="predicted"/>
<evidence type="ECO:0000256" key="1">
    <source>
        <dbReference type="SAM" id="MobiDB-lite"/>
    </source>
</evidence>
<feature type="region of interest" description="Disordered" evidence="1">
    <location>
        <begin position="425"/>
        <end position="454"/>
    </location>
</feature>
<reference evidence="2 3" key="1">
    <citation type="journal article" date="2018" name="PLoS Genet.">
        <title>Population sequencing reveals clonal diversity and ancestral inbreeding in the grapevine cultivar Chardonnay.</title>
        <authorList>
            <person name="Roach M.J."/>
            <person name="Johnson D.L."/>
            <person name="Bohlmann J."/>
            <person name="van Vuuren H.J."/>
            <person name="Jones S.J."/>
            <person name="Pretorius I.S."/>
            <person name="Schmidt S.A."/>
            <person name="Borneman A.R."/>
        </authorList>
    </citation>
    <scope>NUCLEOTIDE SEQUENCE [LARGE SCALE GENOMIC DNA]</scope>
    <source>
        <strain evidence="3">cv. Chardonnay</strain>
        <tissue evidence="2">Leaf</tissue>
    </source>
</reference>
<comment type="caution">
    <text evidence="2">The sequence shown here is derived from an EMBL/GenBank/DDBJ whole genome shotgun (WGS) entry which is preliminary data.</text>
</comment>
<sequence length="901" mass="100804">MPVTSPGVKCWFGVELKTFEISIEEYKGKCVGRSVKEVPSSLHGLDLEGKSREILVCVVRDAENKRFFLAFPEGRGLVRGWKILVSKLRSLGVSPLQWKGALLENPNPSQASPSRSVEKKNQLDRDTSFIRDCSALHDAVWLEIEKEILDRNEELLGRCLVGIWEGDFGHLLDLVSFGLWAKNSWFLEGNLWLSNVRENLLLLEFEFADEAERGDGGGAHLVLVKILGLPLHLWGRRLFKRFGDSCGRFVVVDENTAERRSLKWARVLVETRDWQHPSSLQVVAGPFCFALQLWWEKEPCISTMLPSCGFGARKLREDEVAPSRFEGSVGTLPSSWDSSQPEKLPPPVLGVVPLPRTRPLQLLPFPMPAKWRWASPIVPVPSNDLGQGSPSCLPCLRKGTPASTPATVGTPQMEASLPLAEFPPVEAHNPQGKLSLPSISSRGESSSSSTPLWDTGFEREMGSFSGLVESMLREVEASLNPLSMMLKDGSIVLLTETSSPDIEKNVATQRDLSVVPSCEEGWSEEELSKLFHFSKVLGMLVEGHEVEILALLKKLKLRTGSSTLCKRWKKKKSCTTRFERELKRLECSVSYGGTSGITKKSEKKVDQGCGEELEIRFGLPFGDKGERNVSANGKSVGVGRFLNWALVDAKGTAGDLFLFWDNRVLENLEVESVGGGWGTPSLSVLEIVLMVSLGFSMEWDFNAIRFPEERRNAPRLTAEMRRFSEMIGELGLRDFPLAGGPFTWIGGLNSQVVSRLDRFLISDQWEDHFSAITQFALPRLVSNHSPIVLEVGDFSSGKTPFRFENMWLKIDGFKDLVRSWWNGYSVEGYNSHCIAEKLKALKKDLKNWNKEVVGNVSFNRVEAFSCLQRWEAKENENSLSPGEVEAKNLALEDYKKWALLE</sequence>
<feature type="region of interest" description="Disordered" evidence="1">
    <location>
        <begin position="104"/>
        <end position="123"/>
    </location>
</feature>
<dbReference type="PANTHER" id="PTHR33710">
    <property type="entry name" value="BNAC02G09200D PROTEIN"/>
    <property type="match status" value="1"/>
</dbReference>
<dbReference type="PANTHER" id="PTHR33710:SF71">
    <property type="entry name" value="ENDONUCLEASE_EXONUCLEASE_PHOSPHATASE DOMAIN-CONTAINING PROTEIN"/>
    <property type="match status" value="1"/>
</dbReference>
<dbReference type="Proteomes" id="UP000288805">
    <property type="component" value="Unassembled WGS sequence"/>
</dbReference>
<dbReference type="SUPFAM" id="SSF56219">
    <property type="entry name" value="DNase I-like"/>
    <property type="match status" value="1"/>
</dbReference>
<dbReference type="InterPro" id="IPR036691">
    <property type="entry name" value="Endo/exonu/phosph_ase_sf"/>
</dbReference>
<evidence type="ECO:0000313" key="2">
    <source>
        <dbReference type="EMBL" id="RVX12702.1"/>
    </source>
</evidence>
<dbReference type="EMBL" id="QGNW01000027">
    <property type="protein sequence ID" value="RVX12702.1"/>
    <property type="molecule type" value="Genomic_DNA"/>
</dbReference>